<feature type="compositionally biased region" description="Basic and acidic residues" evidence="1">
    <location>
        <begin position="65"/>
        <end position="74"/>
    </location>
</feature>
<proteinExistence type="predicted"/>
<gene>
    <name evidence="2" type="ORF">Taro_045532</name>
</gene>
<keyword evidence="3" id="KW-1185">Reference proteome</keyword>
<dbReference type="AlphaFoldDB" id="A0A843X4Y9"/>
<dbReference type="EMBL" id="NMUH01005377">
    <property type="protein sequence ID" value="MQM12614.1"/>
    <property type="molecule type" value="Genomic_DNA"/>
</dbReference>
<protein>
    <submittedName>
        <fullName evidence="2">Uncharacterized protein</fullName>
    </submittedName>
</protein>
<comment type="caution">
    <text evidence="2">The sequence shown here is derived from an EMBL/GenBank/DDBJ whole genome shotgun (WGS) entry which is preliminary data.</text>
</comment>
<organism evidence="2 3">
    <name type="scientific">Colocasia esculenta</name>
    <name type="common">Wild taro</name>
    <name type="synonym">Arum esculentum</name>
    <dbReference type="NCBI Taxonomy" id="4460"/>
    <lineage>
        <taxon>Eukaryota</taxon>
        <taxon>Viridiplantae</taxon>
        <taxon>Streptophyta</taxon>
        <taxon>Embryophyta</taxon>
        <taxon>Tracheophyta</taxon>
        <taxon>Spermatophyta</taxon>
        <taxon>Magnoliopsida</taxon>
        <taxon>Liliopsida</taxon>
        <taxon>Araceae</taxon>
        <taxon>Aroideae</taxon>
        <taxon>Colocasieae</taxon>
        <taxon>Colocasia</taxon>
    </lineage>
</organism>
<accession>A0A843X4Y9</accession>
<feature type="region of interest" description="Disordered" evidence="1">
    <location>
        <begin position="52"/>
        <end position="74"/>
    </location>
</feature>
<name>A0A843X4Y9_COLES</name>
<evidence type="ECO:0000313" key="3">
    <source>
        <dbReference type="Proteomes" id="UP000652761"/>
    </source>
</evidence>
<sequence length="74" mass="7858">MDHASGEYQSGSAVREKGEIRIDQGIPISSDLGSSDLSKAIGRHLVYGPNQQQLGSALAGPSTSRPEHSRNILK</sequence>
<dbReference type="Proteomes" id="UP000652761">
    <property type="component" value="Unassembled WGS sequence"/>
</dbReference>
<feature type="region of interest" description="Disordered" evidence="1">
    <location>
        <begin position="1"/>
        <end position="34"/>
    </location>
</feature>
<reference evidence="2" key="1">
    <citation type="submission" date="2017-07" db="EMBL/GenBank/DDBJ databases">
        <title>Taro Niue Genome Assembly and Annotation.</title>
        <authorList>
            <person name="Atibalentja N."/>
            <person name="Keating K."/>
            <person name="Fields C.J."/>
        </authorList>
    </citation>
    <scope>NUCLEOTIDE SEQUENCE</scope>
    <source>
        <strain evidence="2">Niue_2</strain>
        <tissue evidence="2">Leaf</tissue>
    </source>
</reference>
<evidence type="ECO:0000256" key="1">
    <source>
        <dbReference type="SAM" id="MobiDB-lite"/>
    </source>
</evidence>
<evidence type="ECO:0000313" key="2">
    <source>
        <dbReference type="EMBL" id="MQM12614.1"/>
    </source>
</evidence>